<dbReference type="PROSITE" id="PS51257">
    <property type="entry name" value="PROKAR_LIPOPROTEIN"/>
    <property type="match status" value="1"/>
</dbReference>
<protein>
    <submittedName>
        <fullName evidence="2">Uncharacterized protein</fullName>
    </submittedName>
</protein>
<dbReference type="AlphaFoldDB" id="A0A384JDP9"/>
<keyword evidence="1" id="KW-1133">Transmembrane helix</keyword>
<dbReference type="VEuPathDB" id="FungiDB:Bcin03g07740"/>
<dbReference type="Proteomes" id="UP000001798">
    <property type="component" value="Chromosome 3"/>
</dbReference>
<feature type="transmembrane region" description="Helical" evidence="1">
    <location>
        <begin position="21"/>
        <end position="39"/>
    </location>
</feature>
<evidence type="ECO:0000313" key="3">
    <source>
        <dbReference type="Proteomes" id="UP000001798"/>
    </source>
</evidence>
<dbReference type="PANTHER" id="PTHR28092:SF1">
    <property type="entry name" value="FACTOR-INDUCED GENE 1 PROTEIN"/>
    <property type="match status" value="1"/>
</dbReference>
<dbReference type="RefSeq" id="XP_024547944.1">
    <property type="nucleotide sequence ID" value="XM_024692169.1"/>
</dbReference>
<keyword evidence="1" id="KW-0812">Transmembrane</keyword>
<reference evidence="2 3" key="2">
    <citation type="journal article" date="2012" name="Eukaryot. Cell">
        <title>Genome update of Botrytis cinerea strains B05.10 and T4.</title>
        <authorList>
            <person name="Staats M."/>
            <person name="van Kan J.A."/>
        </authorList>
    </citation>
    <scope>NUCLEOTIDE SEQUENCE [LARGE SCALE GENOMIC DNA]</scope>
    <source>
        <strain evidence="2 3">B05.10</strain>
    </source>
</reference>
<reference evidence="2 3" key="3">
    <citation type="journal article" date="2017" name="Mol. Plant Pathol.">
        <title>A gapless genome sequence of the fungus Botrytis cinerea.</title>
        <authorList>
            <person name="Van Kan J.A."/>
            <person name="Stassen J.H."/>
            <person name="Mosbach A."/>
            <person name="Van Der Lee T.A."/>
            <person name="Faino L."/>
            <person name="Farmer A.D."/>
            <person name="Papasotiriou D.G."/>
            <person name="Zhou S."/>
            <person name="Seidl M.F."/>
            <person name="Cottam E."/>
            <person name="Edel D."/>
            <person name="Hahn M."/>
            <person name="Schwartz D.C."/>
            <person name="Dietrich R.A."/>
            <person name="Widdison S."/>
            <person name="Scalliet G."/>
        </authorList>
    </citation>
    <scope>NUCLEOTIDE SEQUENCE [LARGE SCALE GENOMIC DNA]</scope>
    <source>
        <strain evidence="2 3">B05.10</strain>
    </source>
</reference>
<keyword evidence="1" id="KW-0472">Membrane</keyword>
<dbReference type="OrthoDB" id="3550957at2759"/>
<sequence>MIPRKLSIFISFFRFGFDFQHFLILLTCIGIACLVLLPLSCTTHSTHTIYLLSLTYTSSIPTPLTQTLHRNLSSLLPPNTQNNALTIRIGFRGICMASPIASWRWECAQHVTTLKNTITSTSTSTSTNSTTHIDFDTDPLNLLQLADSVRKRIVFDGLLYISLALTLFTLVLLTLIPRWKADRNSDTDSERQVKSFPSRALSFTLCLASGSAFLFASVSILWQHLAAVTTSRFIERMSYGGVVAKVGSNAMVIGWLGVLMLWFAFMGCLLMVLSMRKVRRTFG</sequence>
<feature type="transmembrane region" description="Helical" evidence="1">
    <location>
        <begin position="252"/>
        <end position="273"/>
    </location>
</feature>
<proteinExistence type="predicted"/>
<dbReference type="EMBL" id="CP009807">
    <property type="protein sequence ID" value="ATZ48581.1"/>
    <property type="molecule type" value="Genomic_DNA"/>
</dbReference>
<gene>
    <name evidence="2" type="ORF">BCIN_03g07740</name>
</gene>
<organism evidence="2 3">
    <name type="scientific">Botryotinia fuckeliana (strain B05.10)</name>
    <name type="common">Noble rot fungus</name>
    <name type="synonym">Botrytis cinerea</name>
    <dbReference type="NCBI Taxonomy" id="332648"/>
    <lineage>
        <taxon>Eukaryota</taxon>
        <taxon>Fungi</taxon>
        <taxon>Dikarya</taxon>
        <taxon>Ascomycota</taxon>
        <taxon>Pezizomycotina</taxon>
        <taxon>Leotiomycetes</taxon>
        <taxon>Helotiales</taxon>
        <taxon>Sclerotiniaceae</taxon>
        <taxon>Botrytis</taxon>
    </lineage>
</organism>
<dbReference type="GO" id="GO:0043332">
    <property type="term" value="C:mating projection tip"/>
    <property type="evidence" value="ECO:0007669"/>
    <property type="project" value="TreeGrafter"/>
</dbReference>
<dbReference type="InterPro" id="IPR033481">
    <property type="entry name" value="Dni1/Fig1"/>
</dbReference>
<dbReference type="PANTHER" id="PTHR28092">
    <property type="entry name" value="FACTOR-INDUCED GENE 1 PROTEIN"/>
    <property type="match status" value="1"/>
</dbReference>
<accession>A0A384JDP9</accession>
<dbReference type="Pfam" id="PF12351">
    <property type="entry name" value="Fig1"/>
    <property type="match status" value="1"/>
</dbReference>
<name>A0A384JDP9_BOTFB</name>
<dbReference type="GO" id="GO:0016020">
    <property type="term" value="C:membrane"/>
    <property type="evidence" value="ECO:0007669"/>
    <property type="project" value="InterPro"/>
</dbReference>
<feature type="transmembrane region" description="Helical" evidence="1">
    <location>
        <begin position="158"/>
        <end position="179"/>
    </location>
</feature>
<dbReference type="GO" id="GO:0000747">
    <property type="term" value="P:conjugation with cellular fusion"/>
    <property type="evidence" value="ECO:0007669"/>
    <property type="project" value="TreeGrafter"/>
</dbReference>
<feature type="transmembrane region" description="Helical" evidence="1">
    <location>
        <begin position="200"/>
        <end position="222"/>
    </location>
</feature>
<keyword evidence="3" id="KW-1185">Reference proteome</keyword>
<dbReference type="KEGG" id="bfu:BCIN_03g07740"/>
<reference evidence="2 3" key="1">
    <citation type="journal article" date="2011" name="PLoS Genet.">
        <title>Genomic analysis of the necrotrophic fungal pathogens Sclerotinia sclerotiorum and Botrytis cinerea.</title>
        <authorList>
            <person name="Amselem J."/>
            <person name="Cuomo C.A."/>
            <person name="van Kan J.A."/>
            <person name="Viaud M."/>
            <person name="Benito E.P."/>
            <person name="Couloux A."/>
            <person name="Coutinho P.M."/>
            <person name="de Vries R.P."/>
            <person name="Dyer P.S."/>
            <person name="Fillinger S."/>
            <person name="Fournier E."/>
            <person name="Gout L."/>
            <person name="Hahn M."/>
            <person name="Kohn L."/>
            <person name="Lapalu N."/>
            <person name="Plummer K.M."/>
            <person name="Pradier J.M."/>
            <person name="Quevillon E."/>
            <person name="Sharon A."/>
            <person name="Simon A."/>
            <person name="ten Have A."/>
            <person name="Tudzynski B."/>
            <person name="Tudzynski P."/>
            <person name="Wincker P."/>
            <person name="Andrew M."/>
            <person name="Anthouard V."/>
            <person name="Beever R.E."/>
            <person name="Beffa R."/>
            <person name="Benoit I."/>
            <person name="Bouzid O."/>
            <person name="Brault B."/>
            <person name="Chen Z."/>
            <person name="Choquer M."/>
            <person name="Collemare J."/>
            <person name="Cotton P."/>
            <person name="Danchin E.G."/>
            <person name="Da Silva C."/>
            <person name="Gautier A."/>
            <person name="Giraud C."/>
            <person name="Giraud T."/>
            <person name="Gonzalez C."/>
            <person name="Grossetete S."/>
            <person name="Guldener U."/>
            <person name="Henrissat B."/>
            <person name="Howlett B.J."/>
            <person name="Kodira C."/>
            <person name="Kretschmer M."/>
            <person name="Lappartient A."/>
            <person name="Leroch M."/>
            <person name="Levis C."/>
            <person name="Mauceli E."/>
            <person name="Neuveglise C."/>
            <person name="Oeser B."/>
            <person name="Pearson M."/>
            <person name="Poulain J."/>
            <person name="Poussereau N."/>
            <person name="Quesneville H."/>
            <person name="Rascle C."/>
            <person name="Schumacher J."/>
            <person name="Segurens B."/>
            <person name="Sexton A."/>
            <person name="Silva E."/>
            <person name="Sirven C."/>
            <person name="Soanes D.M."/>
            <person name="Talbot N.J."/>
            <person name="Templeton M."/>
            <person name="Yandava C."/>
            <person name="Yarden O."/>
            <person name="Zeng Q."/>
            <person name="Rollins J.A."/>
            <person name="Lebrun M.H."/>
            <person name="Dickman M."/>
        </authorList>
    </citation>
    <scope>NUCLEOTIDE SEQUENCE [LARGE SCALE GENOMIC DNA]</scope>
    <source>
        <strain evidence="2 3">B05.10</strain>
    </source>
</reference>
<evidence type="ECO:0000313" key="2">
    <source>
        <dbReference type="EMBL" id="ATZ48581.1"/>
    </source>
</evidence>
<evidence type="ECO:0000256" key="1">
    <source>
        <dbReference type="SAM" id="Phobius"/>
    </source>
</evidence>
<dbReference type="GeneID" id="36394056"/>